<dbReference type="OrthoDB" id="6247875at2759"/>
<dbReference type="GO" id="GO:0003677">
    <property type="term" value="F:DNA binding"/>
    <property type="evidence" value="ECO:0007669"/>
    <property type="project" value="UniProtKB-UniRule"/>
</dbReference>
<feature type="domain" description="HMG box" evidence="4">
    <location>
        <begin position="101"/>
        <end position="160"/>
    </location>
</feature>
<dbReference type="EMBL" id="RRYP01005767">
    <property type="protein sequence ID" value="TNV81757.1"/>
    <property type="molecule type" value="Genomic_DNA"/>
</dbReference>
<keyword evidence="2" id="KW-0539">Nucleus</keyword>
<accession>A0A8J8NTM9</accession>
<dbReference type="InterPro" id="IPR050342">
    <property type="entry name" value="HMGB"/>
</dbReference>
<dbReference type="Gene3D" id="1.10.30.10">
    <property type="entry name" value="High mobility group box domain"/>
    <property type="match status" value="3"/>
</dbReference>
<evidence type="ECO:0000256" key="2">
    <source>
        <dbReference type="PROSITE-ProRule" id="PRU00267"/>
    </source>
</evidence>
<dbReference type="SMART" id="SM00398">
    <property type="entry name" value="HMG"/>
    <property type="match status" value="2"/>
</dbReference>
<dbReference type="InterPro" id="IPR009071">
    <property type="entry name" value="HMG_box_dom"/>
</dbReference>
<dbReference type="PROSITE" id="PS50118">
    <property type="entry name" value="HMG_BOX_2"/>
    <property type="match status" value="2"/>
</dbReference>
<dbReference type="PANTHER" id="PTHR48112">
    <property type="entry name" value="HIGH MOBILITY GROUP PROTEIN DSP1"/>
    <property type="match status" value="1"/>
</dbReference>
<feature type="DNA-binding region" description="HMG box" evidence="2">
    <location>
        <begin position="101"/>
        <end position="160"/>
    </location>
</feature>
<sequence>MQKITKETKTEDAPQGLSSAVSLSSAISSSGMIIIKQQSIGNAPLRLEQVTANLNKPYSAQIQQPNPQALMGFKNQPKGQAGVLITVPPVEKIASQLVGNQNKKLSPFLIYVKHRKTQIERERIMQTGQSDLNMKMIVSQLADEWRNMSEPQKQVFRDESNNNPRVPVPQPPLLPGMLPPHNGIQAQIPHRRAFNSIGEPFKKPMTPYMCFLKEQTALQSQTSSQVMMKDLVKYGAQKWNTMDENDREPYRILAEIDQIRYQRDRLNLSGQAGSQSDKELAQMQQELVQKINSTHQPQILIQNNVTGMNAMSPMQLQSLDEMHSHVKMLSQILEQLEQKHPAQANSALYYFDQEHREGILNNYNGVINTPKEAFEVIMQAFINLPESEKIRYEGLAEQDQRRYMQEEQELQAEKEGVFAQKCQAEQNIQILLQQKQEPDQSQQKPLVELPRYNDVSQLQVSTPSAILSHPFVHQLQIQISTHENLLVQQASLLHILIRALIRRNITVQEILEEEENLPREHIQSLNLECLYDPMQRNAKRSETTNDTSNESVKSDKVSPKGLKHQVKAASIMESVLPKGKGRVSQLEQNFTRELRQEMAVDNDGVVMSELNHFLEDYPLQNPEIQQENNSPHFPIPESITGSLHEQLMRAIDDDGDTIIEQD</sequence>
<gene>
    <name evidence="5" type="ORF">FGO68_gene10957</name>
</gene>
<evidence type="ECO:0000259" key="4">
    <source>
        <dbReference type="PROSITE" id="PS50118"/>
    </source>
</evidence>
<dbReference type="AlphaFoldDB" id="A0A8J8NTM9"/>
<keyword evidence="1 2" id="KW-0238">DNA-binding</keyword>
<keyword evidence="6" id="KW-1185">Reference proteome</keyword>
<feature type="domain" description="HMG box" evidence="4">
    <location>
        <begin position="201"/>
        <end position="269"/>
    </location>
</feature>
<evidence type="ECO:0000256" key="3">
    <source>
        <dbReference type="SAM" id="MobiDB-lite"/>
    </source>
</evidence>
<comment type="caution">
    <text evidence="5">The sequence shown here is derived from an EMBL/GenBank/DDBJ whole genome shotgun (WGS) entry which is preliminary data.</text>
</comment>
<protein>
    <recommendedName>
        <fullName evidence="4">HMG box domain-containing protein</fullName>
    </recommendedName>
</protein>
<name>A0A8J8NTM9_HALGN</name>
<feature type="DNA-binding region" description="HMG box" evidence="2">
    <location>
        <begin position="201"/>
        <end position="269"/>
    </location>
</feature>
<organism evidence="5 6">
    <name type="scientific">Halteria grandinella</name>
    <dbReference type="NCBI Taxonomy" id="5974"/>
    <lineage>
        <taxon>Eukaryota</taxon>
        <taxon>Sar</taxon>
        <taxon>Alveolata</taxon>
        <taxon>Ciliophora</taxon>
        <taxon>Intramacronucleata</taxon>
        <taxon>Spirotrichea</taxon>
        <taxon>Stichotrichia</taxon>
        <taxon>Sporadotrichida</taxon>
        <taxon>Halteriidae</taxon>
        <taxon>Halteria</taxon>
    </lineage>
</organism>
<evidence type="ECO:0000313" key="5">
    <source>
        <dbReference type="EMBL" id="TNV81757.1"/>
    </source>
</evidence>
<dbReference type="CDD" id="cd00084">
    <property type="entry name" value="HMG-box_SF"/>
    <property type="match status" value="2"/>
</dbReference>
<dbReference type="Proteomes" id="UP000785679">
    <property type="component" value="Unassembled WGS sequence"/>
</dbReference>
<evidence type="ECO:0000256" key="1">
    <source>
        <dbReference type="ARBA" id="ARBA00023125"/>
    </source>
</evidence>
<dbReference type="Pfam" id="PF00505">
    <property type="entry name" value="HMG_box"/>
    <property type="match status" value="1"/>
</dbReference>
<reference evidence="5" key="1">
    <citation type="submission" date="2019-06" db="EMBL/GenBank/DDBJ databases">
        <authorList>
            <person name="Zheng W."/>
        </authorList>
    </citation>
    <scope>NUCLEOTIDE SEQUENCE</scope>
    <source>
        <strain evidence="5">QDHG01</strain>
    </source>
</reference>
<dbReference type="GO" id="GO:0005634">
    <property type="term" value="C:nucleus"/>
    <property type="evidence" value="ECO:0007669"/>
    <property type="project" value="UniProtKB-UniRule"/>
</dbReference>
<dbReference type="InterPro" id="IPR036910">
    <property type="entry name" value="HMG_box_dom_sf"/>
</dbReference>
<proteinExistence type="predicted"/>
<feature type="region of interest" description="Disordered" evidence="3">
    <location>
        <begin position="538"/>
        <end position="560"/>
    </location>
</feature>
<evidence type="ECO:0000313" key="6">
    <source>
        <dbReference type="Proteomes" id="UP000785679"/>
    </source>
</evidence>
<dbReference type="SUPFAM" id="SSF47095">
    <property type="entry name" value="HMG-box"/>
    <property type="match status" value="3"/>
</dbReference>